<keyword evidence="2" id="KW-1185">Reference proteome</keyword>
<protein>
    <submittedName>
        <fullName evidence="1">Uncharacterized protein</fullName>
    </submittedName>
</protein>
<comment type="caution">
    <text evidence="1">The sequence shown here is derived from an EMBL/GenBank/DDBJ whole genome shotgun (WGS) entry which is preliminary data.</text>
</comment>
<dbReference type="Proteomes" id="UP000265520">
    <property type="component" value="Unassembled WGS sequence"/>
</dbReference>
<accession>A0A392W5J9</accession>
<dbReference type="EMBL" id="LXQA011342930">
    <property type="protein sequence ID" value="MCI93940.1"/>
    <property type="molecule type" value="Genomic_DNA"/>
</dbReference>
<dbReference type="AlphaFoldDB" id="A0A392W5J9"/>
<name>A0A392W5J9_9FABA</name>
<sequence length="36" mass="3892">GTVSYSSNMMEIMAANVKEVLTVGGKEEVRSRTAVF</sequence>
<feature type="non-terminal residue" evidence="1">
    <location>
        <position position="1"/>
    </location>
</feature>
<evidence type="ECO:0000313" key="2">
    <source>
        <dbReference type="Proteomes" id="UP000265520"/>
    </source>
</evidence>
<organism evidence="1 2">
    <name type="scientific">Trifolium medium</name>
    <dbReference type="NCBI Taxonomy" id="97028"/>
    <lineage>
        <taxon>Eukaryota</taxon>
        <taxon>Viridiplantae</taxon>
        <taxon>Streptophyta</taxon>
        <taxon>Embryophyta</taxon>
        <taxon>Tracheophyta</taxon>
        <taxon>Spermatophyta</taxon>
        <taxon>Magnoliopsida</taxon>
        <taxon>eudicotyledons</taxon>
        <taxon>Gunneridae</taxon>
        <taxon>Pentapetalae</taxon>
        <taxon>rosids</taxon>
        <taxon>fabids</taxon>
        <taxon>Fabales</taxon>
        <taxon>Fabaceae</taxon>
        <taxon>Papilionoideae</taxon>
        <taxon>50 kb inversion clade</taxon>
        <taxon>NPAAA clade</taxon>
        <taxon>Hologalegina</taxon>
        <taxon>IRL clade</taxon>
        <taxon>Trifolieae</taxon>
        <taxon>Trifolium</taxon>
    </lineage>
</organism>
<proteinExistence type="predicted"/>
<reference evidence="1 2" key="1">
    <citation type="journal article" date="2018" name="Front. Plant Sci.">
        <title>Red Clover (Trifolium pratense) and Zigzag Clover (T. medium) - A Picture of Genomic Similarities and Differences.</title>
        <authorList>
            <person name="Dluhosova J."/>
            <person name="Istvanek J."/>
            <person name="Nedelnik J."/>
            <person name="Repkova J."/>
        </authorList>
    </citation>
    <scope>NUCLEOTIDE SEQUENCE [LARGE SCALE GENOMIC DNA]</scope>
    <source>
        <strain evidence="2">cv. 10/8</strain>
        <tissue evidence="1">Leaf</tissue>
    </source>
</reference>
<evidence type="ECO:0000313" key="1">
    <source>
        <dbReference type="EMBL" id="MCI93940.1"/>
    </source>
</evidence>